<dbReference type="AlphaFoldDB" id="A0A812P0B8"/>
<feature type="transmembrane region" description="Helical" evidence="5">
    <location>
        <begin position="625"/>
        <end position="645"/>
    </location>
</feature>
<evidence type="ECO:0000313" key="7">
    <source>
        <dbReference type="EMBL" id="CAE7334670.1"/>
    </source>
</evidence>
<dbReference type="GO" id="GO:0005254">
    <property type="term" value="F:chloride channel activity"/>
    <property type="evidence" value="ECO:0007669"/>
    <property type="project" value="TreeGrafter"/>
</dbReference>
<keyword evidence="3 5" id="KW-1133">Transmembrane helix</keyword>
<gene>
    <name evidence="7" type="ORF">SNAT2548_LOCUS17506</name>
</gene>
<reference evidence="7" key="1">
    <citation type="submission" date="2021-02" db="EMBL/GenBank/DDBJ databases">
        <authorList>
            <person name="Dougan E. K."/>
            <person name="Rhodes N."/>
            <person name="Thang M."/>
            <person name="Chan C."/>
        </authorList>
    </citation>
    <scope>NUCLEOTIDE SEQUENCE</scope>
</reference>
<evidence type="ECO:0000256" key="1">
    <source>
        <dbReference type="ARBA" id="ARBA00004141"/>
    </source>
</evidence>
<evidence type="ECO:0000256" key="4">
    <source>
        <dbReference type="ARBA" id="ARBA00023136"/>
    </source>
</evidence>
<comment type="caution">
    <text evidence="7">The sequence shown here is derived from an EMBL/GenBank/DDBJ whole genome shotgun (WGS) entry which is preliminary data.</text>
</comment>
<comment type="subcellular location">
    <subcellularLocation>
        <location evidence="1">Membrane</location>
        <topology evidence="1">Multi-pass membrane protein</topology>
    </subcellularLocation>
</comment>
<feature type="transmembrane region" description="Helical" evidence="5">
    <location>
        <begin position="404"/>
        <end position="423"/>
    </location>
</feature>
<name>A0A812P0B8_9DINO</name>
<dbReference type="PANTHER" id="PTHR12308:SF73">
    <property type="entry name" value="ANOCTAMIN"/>
    <property type="match status" value="1"/>
</dbReference>
<dbReference type="Pfam" id="PF04547">
    <property type="entry name" value="Anoctamin"/>
    <property type="match status" value="1"/>
</dbReference>
<dbReference type="InterPro" id="IPR007632">
    <property type="entry name" value="Anoctamin"/>
</dbReference>
<organism evidence="7 8">
    <name type="scientific">Symbiodinium natans</name>
    <dbReference type="NCBI Taxonomy" id="878477"/>
    <lineage>
        <taxon>Eukaryota</taxon>
        <taxon>Sar</taxon>
        <taxon>Alveolata</taxon>
        <taxon>Dinophyceae</taxon>
        <taxon>Suessiales</taxon>
        <taxon>Symbiodiniaceae</taxon>
        <taxon>Symbiodinium</taxon>
    </lineage>
</organism>
<proteinExistence type="predicted"/>
<evidence type="ECO:0000256" key="5">
    <source>
        <dbReference type="SAM" id="Phobius"/>
    </source>
</evidence>
<dbReference type="GO" id="GO:0016020">
    <property type="term" value="C:membrane"/>
    <property type="evidence" value="ECO:0007669"/>
    <property type="project" value="UniProtKB-SubCell"/>
</dbReference>
<feature type="transmembrane region" description="Helical" evidence="5">
    <location>
        <begin position="309"/>
        <end position="330"/>
    </location>
</feature>
<feature type="domain" description="Anoctamin transmembrane" evidence="6">
    <location>
        <begin position="262"/>
        <end position="679"/>
    </location>
</feature>
<keyword evidence="8" id="KW-1185">Reference proteome</keyword>
<dbReference type="InterPro" id="IPR049452">
    <property type="entry name" value="Anoctamin_TM"/>
</dbReference>
<keyword evidence="4 5" id="KW-0472">Membrane</keyword>
<dbReference type="OrthoDB" id="407523at2759"/>
<keyword evidence="2 5" id="KW-0812">Transmembrane</keyword>
<evidence type="ECO:0000259" key="6">
    <source>
        <dbReference type="Pfam" id="PF04547"/>
    </source>
</evidence>
<protein>
    <recommendedName>
        <fullName evidence="6">Anoctamin transmembrane domain-containing protein</fullName>
    </recommendedName>
</protein>
<feature type="transmembrane region" description="Helical" evidence="5">
    <location>
        <begin position="568"/>
        <end position="595"/>
    </location>
</feature>
<sequence>MAEPTSSLVEKVKVKIMGVEVERDDEGWHFVMAFPVPVGSACDDPASHFNQTIDNCHETWKEMFRASETPEFPNSMLKKDFQEKVRQKVVTILEGPMFGCRTEIMPSVDGDELFLKIGVCDNDDLAKIAEKVEARARIKPEAYEQAKVACPTLMKVGKDFHIHEHHHLDLDGRHLDNTCPAHVTFRIPLRDKLEAFADTEVLRIFRRHLSSFISVAAMERENVVSKFFAVHSWKDLDELHRRGWNDPTLMFRWPAEGITDYIFQYTGVQVAYFFHLFSTFTRWVSAPALLSVLVFTIRKSEKLSREQITLMDSIFGFGLCIWTTIFLARYEQLLNLKIFRWGMKGATHEIVPVRKTFKDEYRGTLMESLQNLLHWFLCLVFIGESIAVVYFLTDLRKQVIQDPAGMTFGIANSTVVLLYKYVITANIKIVDLVWTPLSTWLSKQENFRTDVDLKSAMVVKIYVVKFMVYYYPFAYTILVQPYVEGCDGDDPKDFRGCLLKLRQDLQVLFITQVAFQAFEVVVSVLMTYKTVWSELRNRRQNRNLTYLELQAMMPEYDEAEQIEEYMQLALNFGFISMFGVTCPVICILCWLNNFIVKRLLAYKISYAHRRVIPRVEEGIGSWSNILSFIAYSGVTCTCYIVFFVFDFIHLSFKWKLIAFILSEKAMMALKYGMEGFFGAKMVAQLRVEEHNEEVLDLVLAKNKEP</sequence>
<dbReference type="Proteomes" id="UP000604046">
    <property type="component" value="Unassembled WGS sequence"/>
</dbReference>
<evidence type="ECO:0000256" key="3">
    <source>
        <dbReference type="ARBA" id="ARBA00022989"/>
    </source>
</evidence>
<evidence type="ECO:0000313" key="8">
    <source>
        <dbReference type="Proteomes" id="UP000604046"/>
    </source>
</evidence>
<feature type="transmembrane region" description="Helical" evidence="5">
    <location>
        <begin position="372"/>
        <end position="392"/>
    </location>
</feature>
<accession>A0A812P0B8</accession>
<dbReference type="PANTHER" id="PTHR12308">
    <property type="entry name" value="ANOCTAMIN"/>
    <property type="match status" value="1"/>
</dbReference>
<evidence type="ECO:0000256" key="2">
    <source>
        <dbReference type="ARBA" id="ARBA00022692"/>
    </source>
</evidence>
<dbReference type="EMBL" id="CAJNDS010002113">
    <property type="protein sequence ID" value="CAE7334670.1"/>
    <property type="molecule type" value="Genomic_DNA"/>
</dbReference>